<proteinExistence type="predicted"/>
<sequence>MHHRGDSLISSRRRLILARISWLLALSILINYLHWDFIDFSFIPNSIPKAEAQAATQSTFYFKADSVVTPTRTANNYFGVAGPTVENSSDASGMVVSGQATALGMIPIAGPIQPNATSLSINAYRVTSAAFTNTPDVDMAWFRTFIMPLGNNTTFTSDTSFTVGMSASESHGALNGYLRAYVYVYDSNDNNSAKVLAGPTSHPTNELTTSLTGYVWPVTNAVGGSSYSSNNYDYLAVEFWVDATTRTSNARTVTLCWGGNGAITDRSITNAGNAASYITVNTTTVDTFDPIYLQPTSTDRAPIPNAHQGADSFRSSTMDSRRMSTVAGAGAESNTQAVETTGNPYYYQMNIWCSPPLAAQTIPAGNWIFHLHGNESTLGNNAAPRTMIYTWDADDTIGDTIYARANGNEFNSTTTDNQLEAVLAGSAATITAGERVCLDVELVSLAAITASNVIFRFGSATAPSTTTYDSAIIPPMDSASTPTPLQYQAVSYQQTHFQFDTDDDDETHIAWTDKAGATTEDDTTVLYDVSTNYRVRIQFRNDGGETGTFSPLLYYSTSEGGTYTQVTNTTTDVKIVTSALVTHNEATTRQLTDETANGWDFAVGRVVETSDIATSLVALTAWSFTEYEWSIYSATVNTYYLRAYASTTAFTAYTKTAAVEIQGPQLGLTAPADIVLNDGNRGFTVETTFAADELVTATDAGAGWSLTVSSSAITGAPTTYVISAANVKLRTDGTVGGGGDTKTIWSGTTSNVTEPAANTYALDTPQTVGTRSSGSVGDETNVRPTIQIDIPAGAEVENYTGTLTFTIA</sequence>
<feature type="region of interest" description="Disordered" evidence="1">
    <location>
        <begin position="296"/>
        <end position="317"/>
    </location>
</feature>
<evidence type="ECO:0000256" key="2">
    <source>
        <dbReference type="SAM" id="Phobius"/>
    </source>
</evidence>
<keyword evidence="2" id="KW-0812">Transmembrane</keyword>
<reference evidence="3 4" key="1">
    <citation type="journal article" date="2016" name="Nat. Commun.">
        <title>Thousands of microbial genomes shed light on interconnected biogeochemical processes in an aquifer system.</title>
        <authorList>
            <person name="Anantharaman K."/>
            <person name="Brown C.T."/>
            <person name="Hug L.A."/>
            <person name="Sharon I."/>
            <person name="Castelle C.J."/>
            <person name="Probst A.J."/>
            <person name="Thomas B.C."/>
            <person name="Singh A."/>
            <person name="Wilkins M.J."/>
            <person name="Karaoz U."/>
            <person name="Brodie E.L."/>
            <person name="Williams K.H."/>
            <person name="Hubbard S.S."/>
            <person name="Banfield J.F."/>
        </authorList>
    </citation>
    <scope>NUCLEOTIDE SEQUENCE [LARGE SCALE GENOMIC DNA]</scope>
</reference>
<evidence type="ECO:0000313" key="3">
    <source>
        <dbReference type="EMBL" id="OGB85697.1"/>
    </source>
</evidence>
<feature type="transmembrane region" description="Helical" evidence="2">
    <location>
        <begin position="16"/>
        <end position="35"/>
    </location>
</feature>
<comment type="caution">
    <text evidence="3">The sequence shown here is derived from an EMBL/GenBank/DDBJ whole genome shotgun (WGS) entry which is preliminary data.</text>
</comment>
<keyword evidence="2" id="KW-1133">Transmembrane helix</keyword>
<dbReference type="STRING" id="1798539.A2994_03000"/>
<evidence type="ECO:0000256" key="1">
    <source>
        <dbReference type="SAM" id="MobiDB-lite"/>
    </source>
</evidence>
<protein>
    <submittedName>
        <fullName evidence="3">Uncharacterized protein</fullName>
    </submittedName>
</protein>
<dbReference type="AlphaFoldDB" id="A0A1F4PPT7"/>
<accession>A0A1F4PPT7</accession>
<evidence type="ECO:0000313" key="4">
    <source>
        <dbReference type="Proteomes" id="UP000179010"/>
    </source>
</evidence>
<keyword evidence="2" id="KW-0472">Membrane</keyword>
<organism evidence="3 4">
    <name type="scientific">candidate division Kazan bacterium RIFCSPLOWO2_01_FULL_48_13</name>
    <dbReference type="NCBI Taxonomy" id="1798539"/>
    <lineage>
        <taxon>Bacteria</taxon>
        <taxon>Bacteria division Kazan-3B-28</taxon>
    </lineage>
</organism>
<dbReference type="Proteomes" id="UP000179010">
    <property type="component" value="Unassembled WGS sequence"/>
</dbReference>
<dbReference type="EMBL" id="METE01000001">
    <property type="protein sequence ID" value="OGB85697.1"/>
    <property type="molecule type" value="Genomic_DNA"/>
</dbReference>
<name>A0A1F4PPT7_UNCK3</name>
<gene>
    <name evidence="3" type="ORF">A2994_03000</name>
</gene>